<reference evidence="6" key="1">
    <citation type="submission" date="2016-10" db="EMBL/GenBank/DDBJ databases">
        <authorList>
            <person name="Varghese N."/>
            <person name="Submissions S."/>
        </authorList>
    </citation>
    <scope>NUCLEOTIDE SEQUENCE [LARGE SCALE GENOMIC DNA]</scope>
    <source>
        <strain evidence="6">DSM 26348</strain>
    </source>
</reference>
<feature type="domain" description="Motility protein B-like N-terminal" evidence="4">
    <location>
        <begin position="4"/>
        <end position="47"/>
    </location>
</feature>
<name>A0A1I3BAC5_9PLAN</name>
<dbReference type="Proteomes" id="UP000199518">
    <property type="component" value="Unassembled WGS sequence"/>
</dbReference>
<evidence type="ECO:0000256" key="1">
    <source>
        <dbReference type="ARBA" id="ARBA00004370"/>
    </source>
</evidence>
<comment type="subcellular location">
    <subcellularLocation>
        <location evidence="1">Membrane</location>
    </subcellularLocation>
</comment>
<dbReference type="AlphaFoldDB" id="A0A1I3BAC5"/>
<dbReference type="OrthoDB" id="9815217at2"/>
<dbReference type="InterPro" id="IPR025713">
    <property type="entry name" value="MotB-like_N_dom"/>
</dbReference>
<organism evidence="5 6">
    <name type="scientific">Planctomicrobium piriforme</name>
    <dbReference type="NCBI Taxonomy" id="1576369"/>
    <lineage>
        <taxon>Bacteria</taxon>
        <taxon>Pseudomonadati</taxon>
        <taxon>Planctomycetota</taxon>
        <taxon>Planctomycetia</taxon>
        <taxon>Planctomycetales</taxon>
        <taxon>Planctomycetaceae</taxon>
        <taxon>Planctomicrobium</taxon>
    </lineage>
</organism>
<keyword evidence="3" id="KW-1133">Transmembrane helix</keyword>
<evidence type="ECO:0000256" key="2">
    <source>
        <dbReference type="ARBA" id="ARBA00023136"/>
    </source>
</evidence>
<proteinExistence type="predicted"/>
<keyword evidence="6" id="KW-1185">Reference proteome</keyword>
<accession>A0A1I3BAC5</accession>
<dbReference type="Pfam" id="PF13677">
    <property type="entry name" value="MotB_plug"/>
    <property type="match status" value="1"/>
</dbReference>
<sequence length="195" mass="21800">MAGKGGGAWKVAYADFVTAMMAFFLVMWLVSQDQKVKESIAHYFQGPVGIQLLGDSARQKQSGGMFYSEVMGPVPGHTDIAAGRSIGTSPEPPEHNSDTMAVAEWLLENKGASNYWKQEAQRLYDQAKQAHPDRRDQTYFDKIVRPQLVAQMHRELSQPVLDKLTGIHRDLLLNSLSNVDWNAIADECLLQTHNQ</sequence>
<keyword evidence="2 3" id="KW-0472">Membrane</keyword>
<evidence type="ECO:0000313" key="6">
    <source>
        <dbReference type="Proteomes" id="UP000199518"/>
    </source>
</evidence>
<evidence type="ECO:0000313" key="5">
    <source>
        <dbReference type="EMBL" id="SFH59255.1"/>
    </source>
</evidence>
<evidence type="ECO:0000259" key="4">
    <source>
        <dbReference type="Pfam" id="PF13677"/>
    </source>
</evidence>
<protein>
    <submittedName>
        <fullName evidence="5">Membrane MotB of proton-channel complex MotA/MotB</fullName>
    </submittedName>
</protein>
<dbReference type="RefSeq" id="WP_092047692.1">
    <property type="nucleotide sequence ID" value="NZ_FOQD01000001.1"/>
</dbReference>
<dbReference type="STRING" id="1576369.SAMN05421753_101339"/>
<keyword evidence="3" id="KW-0812">Transmembrane</keyword>
<evidence type="ECO:0000256" key="3">
    <source>
        <dbReference type="SAM" id="Phobius"/>
    </source>
</evidence>
<gene>
    <name evidence="5" type="ORF">SAMN05421753_101339</name>
</gene>
<feature type="transmembrane region" description="Helical" evidence="3">
    <location>
        <begin position="12"/>
        <end position="30"/>
    </location>
</feature>
<dbReference type="EMBL" id="FOQD01000001">
    <property type="protein sequence ID" value="SFH59255.1"/>
    <property type="molecule type" value="Genomic_DNA"/>
</dbReference>
<dbReference type="GO" id="GO:0016020">
    <property type="term" value="C:membrane"/>
    <property type="evidence" value="ECO:0007669"/>
    <property type="project" value="UniProtKB-SubCell"/>
</dbReference>